<reference evidence="1 2" key="1">
    <citation type="submission" date="2019-11" db="EMBL/GenBank/DDBJ databases">
        <authorList>
            <person name="Dong K."/>
        </authorList>
    </citation>
    <scope>NUCLEOTIDE SEQUENCE [LARGE SCALE GENOMIC DNA]</scope>
    <source>
        <strain evidence="1 2">DK608</strain>
    </source>
</reference>
<dbReference type="Proteomes" id="UP000478740">
    <property type="component" value="Unassembled WGS sequence"/>
</dbReference>
<dbReference type="AlphaFoldDB" id="A0A6L6J3M2"/>
<protein>
    <submittedName>
        <fullName evidence="1">Uncharacterized protein</fullName>
    </submittedName>
</protein>
<dbReference type="EMBL" id="WMII01000018">
    <property type="protein sequence ID" value="MTH65860.1"/>
    <property type="molecule type" value="Genomic_DNA"/>
</dbReference>
<evidence type="ECO:0000313" key="1">
    <source>
        <dbReference type="EMBL" id="MTH65860.1"/>
    </source>
</evidence>
<comment type="caution">
    <text evidence="1">The sequence shown here is derived from an EMBL/GenBank/DDBJ whole genome shotgun (WGS) entry which is preliminary data.</text>
</comment>
<name>A0A6L6J3M2_9RHOB</name>
<keyword evidence="2" id="KW-1185">Reference proteome</keyword>
<evidence type="ECO:0000313" key="2">
    <source>
        <dbReference type="Proteomes" id="UP000478740"/>
    </source>
</evidence>
<organism evidence="1 2">
    <name type="scientific">Paracoccus shanxieyensis</name>
    <dbReference type="NCBI Taxonomy" id="2675752"/>
    <lineage>
        <taxon>Bacteria</taxon>
        <taxon>Pseudomonadati</taxon>
        <taxon>Pseudomonadota</taxon>
        <taxon>Alphaproteobacteria</taxon>
        <taxon>Rhodobacterales</taxon>
        <taxon>Paracoccaceae</taxon>
        <taxon>Paracoccus</taxon>
    </lineage>
</organism>
<sequence length="46" mass="5139">MSKMEPWPQAAPAADRHNTMHAQLHVWRGEVVSVGDRVNKLMEGVA</sequence>
<proteinExistence type="predicted"/>
<dbReference type="RefSeq" id="WP_155045739.1">
    <property type="nucleotide sequence ID" value="NZ_WMIH01000020.1"/>
</dbReference>
<gene>
    <name evidence="1" type="ORF">GL284_16430</name>
</gene>
<accession>A0A6L6J3M2</accession>